<keyword evidence="12" id="KW-1185">Reference proteome</keyword>
<organism evidence="11 12">
    <name type="scientific">Aromia moschata</name>
    <dbReference type="NCBI Taxonomy" id="1265417"/>
    <lineage>
        <taxon>Eukaryota</taxon>
        <taxon>Metazoa</taxon>
        <taxon>Ecdysozoa</taxon>
        <taxon>Arthropoda</taxon>
        <taxon>Hexapoda</taxon>
        <taxon>Insecta</taxon>
        <taxon>Pterygota</taxon>
        <taxon>Neoptera</taxon>
        <taxon>Endopterygota</taxon>
        <taxon>Coleoptera</taxon>
        <taxon>Polyphaga</taxon>
        <taxon>Cucujiformia</taxon>
        <taxon>Chrysomeloidea</taxon>
        <taxon>Cerambycidae</taxon>
        <taxon>Cerambycinae</taxon>
        <taxon>Callichromatini</taxon>
        <taxon>Aromia</taxon>
    </lineage>
</organism>
<dbReference type="EMBL" id="JAPWTK010000063">
    <property type="protein sequence ID" value="KAJ8952872.1"/>
    <property type="molecule type" value="Genomic_DNA"/>
</dbReference>
<dbReference type="PANTHER" id="PTHR24394:SF38">
    <property type="entry name" value="CENTROSOME-ASSOCIATED ZINC FINGER PROTEIN CP190"/>
    <property type="match status" value="1"/>
</dbReference>
<feature type="compositionally biased region" description="Basic and acidic residues" evidence="8">
    <location>
        <begin position="874"/>
        <end position="885"/>
    </location>
</feature>
<evidence type="ECO:0000259" key="9">
    <source>
        <dbReference type="PROSITE" id="PS50097"/>
    </source>
</evidence>
<keyword evidence="3 6" id="KW-0863">Zinc-finger</keyword>
<feature type="compositionally biased region" description="Basic and acidic residues" evidence="8">
    <location>
        <begin position="1039"/>
        <end position="1060"/>
    </location>
</feature>
<dbReference type="PROSITE" id="PS50097">
    <property type="entry name" value="BTB"/>
    <property type="match status" value="1"/>
</dbReference>
<feature type="region of interest" description="Disordered" evidence="8">
    <location>
        <begin position="253"/>
        <end position="324"/>
    </location>
</feature>
<keyword evidence="5" id="KW-0539">Nucleus</keyword>
<dbReference type="SMART" id="SM00355">
    <property type="entry name" value="ZnF_C2H2"/>
    <property type="match status" value="5"/>
</dbReference>
<feature type="domain" description="C2H2-type" evidence="10">
    <location>
        <begin position="544"/>
        <end position="572"/>
    </location>
</feature>
<feature type="compositionally biased region" description="Acidic residues" evidence="8">
    <location>
        <begin position="1197"/>
        <end position="1206"/>
    </location>
</feature>
<dbReference type="Proteomes" id="UP001162162">
    <property type="component" value="Unassembled WGS sequence"/>
</dbReference>
<feature type="compositionally biased region" description="Basic and acidic residues" evidence="8">
    <location>
        <begin position="1176"/>
        <end position="1188"/>
    </location>
</feature>
<evidence type="ECO:0008006" key="13">
    <source>
        <dbReference type="Google" id="ProtNLM"/>
    </source>
</evidence>
<feature type="compositionally biased region" description="Basic and acidic residues" evidence="8">
    <location>
        <begin position="1069"/>
        <end position="1111"/>
    </location>
</feature>
<accession>A0AAV8YM71</accession>
<feature type="compositionally biased region" description="Acidic residues" evidence="8">
    <location>
        <begin position="892"/>
        <end position="903"/>
    </location>
</feature>
<evidence type="ECO:0000259" key="10">
    <source>
        <dbReference type="PROSITE" id="PS50157"/>
    </source>
</evidence>
<dbReference type="InterPro" id="IPR000210">
    <property type="entry name" value="BTB/POZ_dom"/>
</dbReference>
<evidence type="ECO:0000256" key="6">
    <source>
        <dbReference type="PROSITE-ProRule" id="PRU00042"/>
    </source>
</evidence>
<feature type="coiled-coil region" evidence="7">
    <location>
        <begin position="581"/>
        <end position="608"/>
    </location>
</feature>
<evidence type="ECO:0000256" key="8">
    <source>
        <dbReference type="SAM" id="MobiDB-lite"/>
    </source>
</evidence>
<dbReference type="Pfam" id="PF00651">
    <property type="entry name" value="BTB"/>
    <property type="match status" value="1"/>
</dbReference>
<feature type="compositionally biased region" description="Basic and acidic residues" evidence="8">
    <location>
        <begin position="834"/>
        <end position="855"/>
    </location>
</feature>
<feature type="region of interest" description="Disordered" evidence="8">
    <location>
        <begin position="834"/>
        <end position="1212"/>
    </location>
</feature>
<evidence type="ECO:0000256" key="3">
    <source>
        <dbReference type="ARBA" id="ARBA00022771"/>
    </source>
</evidence>
<evidence type="ECO:0000256" key="5">
    <source>
        <dbReference type="ARBA" id="ARBA00023242"/>
    </source>
</evidence>
<feature type="compositionally biased region" description="Polar residues" evidence="8">
    <location>
        <begin position="253"/>
        <end position="263"/>
    </location>
</feature>
<evidence type="ECO:0000313" key="11">
    <source>
        <dbReference type="EMBL" id="KAJ8952872.1"/>
    </source>
</evidence>
<feature type="compositionally biased region" description="Basic and acidic residues" evidence="8">
    <location>
        <begin position="919"/>
        <end position="930"/>
    </location>
</feature>
<dbReference type="PROSITE" id="PS00028">
    <property type="entry name" value="ZINC_FINGER_C2H2_1"/>
    <property type="match status" value="3"/>
</dbReference>
<dbReference type="Gene3D" id="3.30.160.60">
    <property type="entry name" value="Classic Zinc Finger"/>
    <property type="match status" value="2"/>
</dbReference>
<dbReference type="Gene3D" id="3.30.710.10">
    <property type="entry name" value="Potassium Channel Kv1.1, Chain A"/>
    <property type="match status" value="1"/>
</dbReference>
<dbReference type="SMART" id="SM00225">
    <property type="entry name" value="BTB"/>
    <property type="match status" value="1"/>
</dbReference>
<evidence type="ECO:0000313" key="12">
    <source>
        <dbReference type="Proteomes" id="UP001162162"/>
    </source>
</evidence>
<evidence type="ECO:0000256" key="2">
    <source>
        <dbReference type="ARBA" id="ARBA00022737"/>
    </source>
</evidence>
<dbReference type="GO" id="GO:0005634">
    <property type="term" value="C:nucleus"/>
    <property type="evidence" value="ECO:0007669"/>
    <property type="project" value="TreeGrafter"/>
</dbReference>
<dbReference type="GO" id="GO:0008270">
    <property type="term" value="F:zinc ion binding"/>
    <property type="evidence" value="ECO:0007669"/>
    <property type="project" value="UniProtKB-KW"/>
</dbReference>
<dbReference type="PROSITE" id="PS50157">
    <property type="entry name" value="ZINC_FINGER_C2H2_2"/>
    <property type="match status" value="1"/>
</dbReference>
<feature type="compositionally biased region" description="Polar residues" evidence="8">
    <location>
        <begin position="1147"/>
        <end position="1163"/>
    </location>
</feature>
<keyword evidence="7" id="KW-0175">Coiled coil</keyword>
<protein>
    <recommendedName>
        <fullName evidence="13">Centrosome-associated zinc finger protein CP190</fullName>
    </recommendedName>
</protein>
<feature type="compositionally biased region" description="Polar residues" evidence="8">
    <location>
        <begin position="1112"/>
        <end position="1129"/>
    </location>
</feature>
<evidence type="ECO:0000256" key="1">
    <source>
        <dbReference type="ARBA" id="ARBA00022723"/>
    </source>
</evidence>
<keyword evidence="1" id="KW-0479">Metal-binding</keyword>
<dbReference type="GO" id="GO:0000981">
    <property type="term" value="F:DNA-binding transcription factor activity, RNA polymerase II-specific"/>
    <property type="evidence" value="ECO:0007669"/>
    <property type="project" value="TreeGrafter"/>
</dbReference>
<feature type="domain" description="BTB" evidence="9">
    <location>
        <begin position="31"/>
        <end position="99"/>
    </location>
</feature>
<evidence type="ECO:0000256" key="4">
    <source>
        <dbReference type="ARBA" id="ARBA00022833"/>
    </source>
</evidence>
<keyword evidence="2" id="KW-0677">Repeat</keyword>
<dbReference type="InterPro" id="IPR011333">
    <property type="entry name" value="SKP1/BTB/POZ_sf"/>
</dbReference>
<feature type="compositionally biased region" description="Acidic residues" evidence="8">
    <location>
        <begin position="941"/>
        <end position="956"/>
    </location>
</feature>
<sequence length="1212" mass="136698">MVEGSKQLRVDNWGIFFLQRLQMFFSKTDYCDLTLQFEGNVQLKVHRLVMNACTEYFTFLEQTCPALEENTIMMPTDLQADVIVPIVNFMYTGMLEFHISIYEKLYKAAEVMNITVLTKLLDAQKIPLESYKQLKKKAEVTHAWNLQGKKVSAKTANTPELPLRCQAEKYPCGRGRTSPLSPCNTPTSQLHFSEQRWSQDPLMVPNNAPKPTRFEWPDDDLPPINLMDTSFEDISYTSKPLLTQEEEIRASTSFDDIRNSVNDQPKKSISKKSSGGAKEQKTVSSLSAVDEGEEEHNNIGQKRKGDQNATNASPKRLKKNKETTISIKSSNAAELDHTKIVSEILKKYPQLVKKNKNIRLKIMAGGNKTVSEDIHVPVKIPKLKAQEEPIIKAKQIKMPQRAKETQKFSEEGPWMCHKCTEAGETRQEFVLYYLYRKHMTDVHNEVFDIRLCKYCGRRCGKHNLMMYHLYTKHGLKPPASYNFPKCDQCPYIALSAQKLTQHKMQHDPNEMQCLDCKLAFTSQQTLTAHIQITGHFNKAGRSSYDCQYCTKKLQSAINLFSHIKNSHLKEARRDGIVSLDEMNDVEDMEQAEENVEEEEEEEGQEEYIVPEILPETGMQKDKVKIISNVKVPARSEQGSVDPQQQTIPLEPSSEAEALSNVASGIATSLGLVDIVVLDDNQQYILQQQENQSGQPEFILPELSSADHPFSGQVITTQHSTVLPQGMLQSTGTEVGSTDELVMVLTDHDYQDEQEGGTADNSNIVVLYSHPVDGQQGQFITSQGNLLVNSQTGMLEIRNGATIATTTANQMVVNNAADTPIESIEMIQREIESHTEMKQEPVYEEEAKQEVAHNNEEQAPVEEIVEPQQQPQEVTHNEEISAHPEDNQIQNETVEETSLTEENNEVVQENSTAVENQSVEPKEEENGHENDDNVDSGTNFEEPMEIDEIEPQTEPEDVPNKDQSLSSEPKEDVSVPTEQASDADEDKGTDVPPDTVAALDAASSYGSSETLIINDPTNLYVPDESVSENSAEQSTEDIEKDAPEPMEVDGKVKNSSDLGHEVEDDIEEKESEKNAEPQSEECKESRSEVENEQEKGNEAQEEVPEAHEHQVTQEDVSQLTSDQYQLQSETSNSQYNDDDENSQSSQDTAQSQENANRNQSNINQAILEDWEDTDSQQSEKQRVAMKEAAENVNKLMDDWEEEDDEDDKKEVEQ</sequence>
<name>A0AAV8YM71_9CUCU</name>
<dbReference type="PANTHER" id="PTHR24394">
    <property type="entry name" value="ZINC FINGER PROTEIN"/>
    <property type="match status" value="1"/>
</dbReference>
<evidence type="ECO:0000256" key="7">
    <source>
        <dbReference type="SAM" id="Coils"/>
    </source>
</evidence>
<dbReference type="InterPro" id="IPR013087">
    <property type="entry name" value="Znf_C2H2_type"/>
</dbReference>
<dbReference type="SUPFAM" id="SSF54695">
    <property type="entry name" value="POZ domain"/>
    <property type="match status" value="1"/>
</dbReference>
<feature type="compositionally biased region" description="Polar residues" evidence="8">
    <location>
        <begin position="1003"/>
        <end position="1016"/>
    </location>
</feature>
<keyword evidence="4" id="KW-0862">Zinc</keyword>
<gene>
    <name evidence="11" type="ORF">NQ318_006488</name>
</gene>
<reference evidence="11" key="1">
    <citation type="journal article" date="2023" name="Insect Mol. Biol.">
        <title>Genome sequencing provides insights into the evolution of gene families encoding plant cell wall-degrading enzymes in longhorned beetles.</title>
        <authorList>
            <person name="Shin N.R."/>
            <person name="Okamura Y."/>
            <person name="Kirsch R."/>
            <person name="Pauchet Y."/>
        </authorList>
    </citation>
    <scope>NUCLEOTIDE SEQUENCE</scope>
    <source>
        <strain evidence="11">AMC_N1</strain>
    </source>
</reference>
<dbReference type="AlphaFoldDB" id="A0AAV8YM71"/>
<feature type="compositionally biased region" description="Polar residues" evidence="8">
    <location>
        <begin position="904"/>
        <end position="918"/>
    </location>
</feature>
<comment type="caution">
    <text evidence="11">The sequence shown here is derived from an EMBL/GenBank/DDBJ whole genome shotgun (WGS) entry which is preliminary data.</text>
</comment>
<proteinExistence type="predicted"/>